<dbReference type="OrthoDB" id="163970at2759"/>
<evidence type="ECO:0000313" key="1">
    <source>
        <dbReference type="EMBL" id="OWZ17486.1"/>
    </source>
</evidence>
<accession>A0A225WIG3</accession>
<keyword evidence="2" id="KW-1185">Reference proteome</keyword>
<proteinExistence type="predicted"/>
<protein>
    <submittedName>
        <fullName evidence="1">Uncharacterized protein</fullName>
    </submittedName>
</protein>
<dbReference type="Proteomes" id="UP000198211">
    <property type="component" value="Unassembled WGS sequence"/>
</dbReference>
<organism evidence="1 2">
    <name type="scientific">Phytophthora megakarya</name>
    <dbReference type="NCBI Taxonomy" id="4795"/>
    <lineage>
        <taxon>Eukaryota</taxon>
        <taxon>Sar</taxon>
        <taxon>Stramenopiles</taxon>
        <taxon>Oomycota</taxon>
        <taxon>Peronosporomycetes</taxon>
        <taxon>Peronosporales</taxon>
        <taxon>Peronosporaceae</taxon>
        <taxon>Phytophthora</taxon>
    </lineage>
</organism>
<dbReference type="AlphaFoldDB" id="A0A225WIG3"/>
<dbReference type="EMBL" id="NBNE01000746">
    <property type="protein sequence ID" value="OWZ17486.1"/>
    <property type="molecule type" value="Genomic_DNA"/>
</dbReference>
<sequence length="94" mass="10540">MLDVQEAQKKLYDRRRTANPFTTHDLNISHATSFTEVYPALYRSVSHPGAHGNVALLDLPAKLKHISSRFNIGNLKVYSSSPDRFVGLCDPEVD</sequence>
<evidence type="ECO:0000313" key="2">
    <source>
        <dbReference type="Proteomes" id="UP000198211"/>
    </source>
</evidence>
<name>A0A225WIG3_9STRA</name>
<comment type="caution">
    <text evidence="1">The sequence shown here is derived from an EMBL/GenBank/DDBJ whole genome shotgun (WGS) entry which is preliminary data.</text>
</comment>
<gene>
    <name evidence="1" type="ORF">PHMEG_0008560</name>
</gene>
<reference evidence="2" key="1">
    <citation type="submission" date="2017-03" db="EMBL/GenBank/DDBJ databases">
        <title>Phytopthora megakarya and P. palmivora, two closely related causual agents of cacao black pod achieved similar genome size and gene model numbers by different mechanisms.</title>
        <authorList>
            <person name="Ali S."/>
            <person name="Shao J."/>
            <person name="Larry D.J."/>
            <person name="Kronmiller B."/>
            <person name="Shen D."/>
            <person name="Strem M.D."/>
            <person name="Melnick R.L."/>
            <person name="Guiltinan M.J."/>
            <person name="Tyler B.M."/>
            <person name="Meinhardt L.W."/>
            <person name="Bailey B.A."/>
        </authorList>
    </citation>
    <scope>NUCLEOTIDE SEQUENCE [LARGE SCALE GENOMIC DNA]</scope>
    <source>
        <strain evidence="2">zdho120</strain>
    </source>
</reference>